<reference evidence="9 10" key="1">
    <citation type="submission" date="2019-04" db="EMBL/GenBank/DDBJ databases">
        <authorList>
            <person name="Feng G."/>
            <person name="Zhang J."/>
            <person name="Zhu H."/>
        </authorList>
    </citation>
    <scope>NUCLEOTIDE SEQUENCE [LARGE SCALE GENOMIC DNA]</scope>
    <source>
        <strain evidence="9 10">JCM 19491</strain>
    </source>
</reference>
<name>A0A4Z0MGH3_9BACT</name>
<feature type="transmembrane region" description="Helical" evidence="8">
    <location>
        <begin position="330"/>
        <end position="353"/>
    </location>
</feature>
<dbReference type="RefSeq" id="WP_135532435.1">
    <property type="nucleotide sequence ID" value="NZ_SRKZ01000006.1"/>
</dbReference>
<feature type="transmembrane region" description="Helical" evidence="8">
    <location>
        <begin position="232"/>
        <end position="253"/>
    </location>
</feature>
<sequence length="537" mass="61124">MPLPAWLSAVSGRRWVVGVFFGLLALLGLALHGDYGVSWDETNNHLNGLVNLKYISSLLPAGSLLRYHPTFATTPNIREFPDAHHGPVFEISAVILSYLFTDHDPRSYFLLRHLLIFSLFLVGAWAVYRLGTSWLRDWRWGLLTAALLILSPRFFAEAFYNGKDIVYMAFFTLAMYTLTRLMQQPTAGRVLVHGLATALAIAVRVQGAQLLIFTALGLVLSAKQAEGRWQLARGYVIYLLVVLLGVFSVWPYLWAHTVPELLDVSTHAVRYPWPFTNLYMGQFLSVGQLPWHYVPVWMAITIPLPYSLSAALGLLVALKHCRIRGSLTQLTESGSIAVLVALWLLAPLLVVMLTHTVVYEGWRHLYFIYPALLLWAVQGFRQLLHWSREPGLRLAARLALGLALLETGHTAWQIVQLHPYQNVYFSFLPAAKAERLFERDYWGLAYRQGLEWMLAHDPAPVVTMRALWHYPLYNNSLILKPEQRARLRYTPDSTARYYLTGYRWHPQPYLDSLGSEVFTIRAANGIKVLSVFRQPGR</sequence>
<dbReference type="GO" id="GO:0005886">
    <property type="term" value="C:plasma membrane"/>
    <property type="evidence" value="ECO:0007669"/>
    <property type="project" value="UniProtKB-SubCell"/>
</dbReference>
<dbReference type="GO" id="GO:0009103">
    <property type="term" value="P:lipopolysaccharide biosynthetic process"/>
    <property type="evidence" value="ECO:0007669"/>
    <property type="project" value="UniProtKB-ARBA"/>
</dbReference>
<feature type="transmembrane region" description="Helical" evidence="8">
    <location>
        <begin position="140"/>
        <end position="156"/>
    </location>
</feature>
<keyword evidence="10" id="KW-1185">Reference proteome</keyword>
<keyword evidence="4" id="KW-0808">Transferase</keyword>
<dbReference type="Proteomes" id="UP000298284">
    <property type="component" value="Unassembled WGS sequence"/>
</dbReference>
<keyword evidence="6 8" id="KW-1133">Transmembrane helix</keyword>
<dbReference type="OrthoDB" id="2034231at2"/>
<evidence type="ECO:0000256" key="7">
    <source>
        <dbReference type="ARBA" id="ARBA00023136"/>
    </source>
</evidence>
<evidence type="ECO:0000256" key="6">
    <source>
        <dbReference type="ARBA" id="ARBA00022989"/>
    </source>
</evidence>
<dbReference type="GO" id="GO:0016763">
    <property type="term" value="F:pentosyltransferase activity"/>
    <property type="evidence" value="ECO:0007669"/>
    <property type="project" value="TreeGrafter"/>
</dbReference>
<protein>
    <submittedName>
        <fullName evidence="9">Uncharacterized protein</fullName>
    </submittedName>
</protein>
<comment type="subcellular location">
    <subcellularLocation>
        <location evidence="1">Cell membrane</location>
        <topology evidence="1">Multi-pass membrane protein</topology>
    </subcellularLocation>
</comment>
<accession>A0A4Z0MGH3</accession>
<gene>
    <name evidence="9" type="ORF">EU557_20995</name>
</gene>
<evidence type="ECO:0000256" key="4">
    <source>
        <dbReference type="ARBA" id="ARBA00022679"/>
    </source>
</evidence>
<feature type="transmembrane region" description="Helical" evidence="8">
    <location>
        <begin position="109"/>
        <end position="128"/>
    </location>
</feature>
<keyword evidence="2" id="KW-1003">Cell membrane</keyword>
<comment type="caution">
    <text evidence="9">The sequence shown here is derived from an EMBL/GenBank/DDBJ whole genome shotgun (WGS) entry which is preliminary data.</text>
</comment>
<evidence type="ECO:0000313" key="9">
    <source>
        <dbReference type="EMBL" id="TGD78579.1"/>
    </source>
</evidence>
<keyword evidence="7 8" id="KW-0472">Membrane</keyword>
<dbReference type="EMBL" id="SRKZ01000006">
    <property type="protein sequence ID" value="TGD78579.1"/>
    <property type="molecule type" value="Genomic_DNA"/>
</dbReference>
<feature type="transmembrane region" description="Helical" evidence="8">
    <location>
        <begin position="165"/>
        <end position="183"/>
    </location>
</feature>
<evidence type="ECO:0000256" key="8">
    <source>
        <dbReference type="SAM" id="Phobius"/>
    </source>
</evidence>
<feature type="transmembrane region" description="Helical" evidence="8">
    <location>
        <begin position="296"/>
        <end position="318"/>
    </location>
</feature>
<organism evidence="9 10">
    <name type="scientific">Hymenobacter wooponensis</name>
    <dbReference type="NCBI Taxonomy" id="1525360"/>
    <lineage>
        <taxon>Bacteria</taxon>
        <taxon>Pseudomonadati</taxon>
        <taxon>Bacteroidota</taxon>
        <taxon>Cytophagia</taxon>
        <taxon>Cytophagales</taxon>
        <taxon>Hymenobacteraceae</taxon>
        <taxon>Hymenobacter</taxon>
    </lineage>
</organism>
<keyword evidence="3" id="KW-0328">Glycosyltransferase</keyword>
<feature type="transmembrane region" description="Helical" evidence="8">
    <location>
        <begin position="195"/>
        <end position="220"/>
    </location>
</feature>
<evidence type="ECO:0000256" key="1">
    <source>
        <dbReference type="ARBA" id="ARBA00004651"/>
    </source>
</evidence>
<evidence type="ECO:0000256" key="5">
    <source>
        <dbReference type="ARBA" id="ARBA00022692"/>
    </source>
</evidence>
<keyword evidence="5 8" id="KW-0812">Transmembrane</keyword>
<dbReference type="InterPro" id="IPR050297">
    <property type="entry name" value="LipidA_mod_glycosyltrf_83"/>
</dbReference>
<feature type="transmembrane region" description="Helical" evidence="8">
    <location>
        <begin position="12"/>
        <end position="31"/>
    </location>
</feature>
<dbReference type="PANTHER" id="PTHR33908">
    <property type="entry name" value="MANNOSYLTRANSFERASE YKCB-RELATED"/>
    <property type="match status" value="1"/>
</dbReference>
<evidence type="ECO:0000256" key="2">
    <source>
        <dbReference type="ARBA" id="ARBA00022475"/>
    </source>
</evidence>
<evidence type="ECO:0000256" key="3">
    <source>
        <dbReference type="ARBA" id="ARBA00022676"/>
    </source>
</evidence>
<evidence type="ECO:0000313" key="10">
    <source>
        <dbReference type="Proteomes" id="UP000298284"/>
    </source>
</evidence>
<proteinExistence type="predicted"/>
<dbReference type="PANTHER" id="PTHR33908:SF11">
    <property type="entry name" value="MEMBRANE PROTEIN"/>
    <property type="match status" value="1"/>
</dbReference>
<dbReference type="AlphaFoldDB" id="A0A4Z0MGH3"/>